<gene>
    <name evidence="1" type="ORF">SAMN05444159_2031</name>
</gene>
<evidence type="ECO:0000313" key="1">
    <source>
        <dbReference type="EMBL" id="SHJ96462.1"/>
    </source>
</evidence>
<dbReference type="Proteomes" id="UP000189935">
    <property type="component" value="Chromosome I"/>
</dbReference>
<dbReference type="EMBL" id="LT670844">
    <property type="protein sequence ID" value="SHJ96462.1"/>
    <property type="molecule type" value="Genomic_DNA"/>
</dbReference>
<dbReference type="OrthoDB" id="8019848at2"/>
<organism evidence="1 2">
    <name type="scientific">Bradyrhizobium lablabi</name>
    <dbReference type="NCBI Taxonomy" id="722472"/>
    <lineage>
        <taxon>Bacteria</taxon>
        <taxon>Pseudomonadati</taxon>
        <taxon>Pseudomonadota</taxon>
        <taxon>Alphaproteobacteria</taxon>
        <taxon>Hyphomicrobiales</taxon>
        <taxon>Nitrobacteraceae</taxon>
        <taxon>Bradyrhizobium</taxon>
    </lineage>
</organism>
<dbReference type="AlphaFoldDB" id="A0A1M6NLM7"/>
<accession>A0A1M6NLM7</accession>
<reference evidence="1 2" key="1">
    <citation type="submission" date="2016-11" db="EMBL/GenBank/DDBJ databases">
        <authorList>
            <person name="Jaros S."/>
            <person name="Januszkiewicz K."/>
            <person name="Wedrychowicz H."/>
        </authorList>
    </citation>
    <scope>NUCLEOTIDE SEQUENCE [LARGE SCALE GENOMIC DNA]</scope>
    <source>
        <strain evidence="1 2">GAS499</strain>
    </source>
</reference>
<dbReference type="RefSeq" id="WP_079538024.1">
    <property type="nucleotide sequence ID" value="NZ_LT670844.1"/>
</dbReference>
<proteinExistence type="predicted"/>
<evidence type="ECO:0000313" key="2">
    <source>
        <dbReference type="Proteomes" id="UP000189935"/>
    </source>
</evidence>
<protein>
    <submittedName>
        <fullName evidence="1">Uncharacterized protein</fullName>
    </submittedName>
</protein>
<sequence length="112" mass="12100">MTPTLFPSVFTIEIGGIPTVTFEAKSLREASEICDAPWLREDFASAHSNGAPLWDGKAQLRARMGYEGEIATFGDASKDAQPSDGMLLVYLIELDDNDSAEGSEPSLFTQQG</sequence>
<name>A0A1M6NLM7_9BRAD</name>